<sequence length="409" mass="46703">MSANRNGDYYNPLALSEHHLRWPLSSDVDSRNSPLDNSVERKSRLPEELQGLGIIELEEDFTGLAPPYDLSIPPNTKIRSGSSCIVYPIRNPDIDTNIDPVDRYFGLRSDPFLACKKVDLDEDGSSNVVKSETLLLKTFKGHWGCTIELRAVYYVPSKGRGTVYLVLKPWLELSLDTFLMYLIGKKSVREKELSNINSWYKEDEFQHWPQFILDCSLFLAGLANELLTLSGDDSRIRHRDLKPENILLQPGWAPESPDFLIRPYFIDFGLGEYFYGIPARSSHTGTNAYLAPEQRGDNPPNFTTDVWSLGCCFALIEGLLHSGREGVVRIFEIALEGDKEFRDHIKEVNEFLDGSPTQILPNALEDFRTSLRVMVREHMLVELTHRSDALKLQEVWFPMIVKYKDSRGN</sequence>
<evidence type="ECO:0000313" key="1">
    <source>
        <dbReference type="EMBL" id="KAF2467413.1"/>
    </source>
</evidence>
<gene>
    <name evidence="1" type="ORF">BDR25DRAFT_344820</name>
</gene>
<comment type="caution">
    <text evidence="1">The sequence shown here is derived from an EMBL/GenBank/DDBJ whole genome shotgun (WGS) entry which is preliminary data.</text>
</comment>
<organism evidence="1 2">
    <name type="scientific">Lindgomyces ingoldianus</name>
    <dbReference type="NCBI Taxonomy" id="673940"/>
    <lineage>
        <taxon>Eukaryota</taxon>
        <taxon>Fungi</taxon>
        <taxon>Dikarya</taxon>
        <taxon>Ascomycota</taxon>
        <taxon>Pezizomycotina</taxon>
        <taxon>Dothideomycetes</taxon>
        <taxon>Pleosporomycetidae</taxon>
        <taxon>Pleosporales</taxon>
        <taxon>Lindgomycetaceae</taxon>
        <taxon>Lindgomyces</taxon>
    </lineage>
</organism>
<proteinExistence type="predicted"/>
<keyword evidence="2" id="KW-1185">Reference proteome</keyword>
<reference evidence="1" key="1">
    <citation type="journal article" date="2020" name="Stud. Mycol.">
        <title>101 Dothideomycetes genomes: a test case for predicting lifestyles and emergence of pathogens.</title>
        <authorList>
            <person name="Haridas S."/>
            <person name="Albert R."/>
            <person name="Binder M."/>
            <person name="Bloem J."/>
            <person name="Labutti K."/>
            <person name="Salamov A."/>
            <person name="Andreopoulos B."/>
            <person name="Baker S."/>
            <person name="Barry K."/>
            <person name="Bills G."/>
            <person name="Bluhm B."/>
            <person name="Cannon C."/>
            <person name="Castanera R."/>
            <person name="Culley D."/>
            <person name="Daum C."/>
            <person name="Ezra D."/>
            <person name="Gonzalez J."/>
            <person name="Henrissat B."/>
            <person name="Kuo A."/>
            <person name="Liang C."/>
            <person name="Lipzen A."/>
            <person name="Lutzoni F."/>
            <person name="Magnuson J."/>
            <person name="Mondo S."/>
            <person name="Nolan M."/>
            <person name="Ohm R."/>
            <person name="Pangilinan J."/>
            <person name="Park H.-J."/>
            <person name="Ramirez L."/>
            <person name="Alfaro M."/>
            <person name="Sun H."/>
            <person name="Tritt A."/>
            <person name="Yoshinaga Y."/>
            <person name="Zwiers L.-H."/>
            <person name="Turgeon B."/>
            <person name="Goodwin S."/>
            <person name="Spatafora J."/>
            <person name="Crous P."/>
            <person name="Grigoriev I."/>
        </authorList>
    </citation>
    <scope>NUCLEOTIDE SEQUENCE</scope>
    <source>
        <strain evidence="1">ATCC 200398</strain>
    </source>
</reference>
<dbReference type="Proteomes" id="UP000799755">
    <property type="component" value="Unassembled WGS sequence"/>
</dbReference>
<protein>
    <submittedName>
        <fullName evidence="1">Kinase-like protein</fullName>
    </submittedName>
</protein>
<accession>A0ACB6QK85</accession>
<name>A0ACB6QK85_9PLEO</name>
<dbReference type="EMBL" id="MU003520">
    <property type="protein sequence ID" value="KAF2467413.1"/>
    <property type="molecule type" value="Genomic_DNA"/>
</dbReference>
<evidence type="ECO:0000313" key="2">
    <source>
        <dbReference type="Proteomes" id="UP000799755"/>
    </source>
</evidence>